<proteinExistence type="predicted"/>
<protein>
    <submittedName>
        <fullName evidence="1">Uncharacterized protein</fullName>
    </submittedName>
</protein>
<organism evidence="1">
    <name type="scientific">Tanacetum cinerariifolium</name>
    <name type="common">Dalmatian daisy</name>
    <name type="synonym">Chrysanthemum cinerariifolium</name>
    <dbReference type="NCBI Taxonomy" id="118510"/>
    <lineage>
        <taxon>Eukaryota</taxon>
        <taxon>Viridiplantae</taxon>
        <taxon>Streptophyta</taxon>
        <taxon>Embryophyta</taxon>
        <taxon>Tracheophyta</taxon>
        <taxon>Spermatophyta</taxon>
        <taxon>Magnoliopsida</taxon>
        <taxon>eudicotyledons</taxon>
        <taxon>Gunneridae</taxon>
        <taxon>Pentapetalae</taxon>
        <taxon>asterids</taxon>
        <taxon>campanulids</taxon>
        <taxon>Asterales</taxon>
        <taxon>Asteraceae</taxon>
        <taxon>Asteroideae</taxon>
        <taxon>Anthemideae</taxon>
        <taxon>Anthemidinae</taxon>
        <taxon>Tanacetum</taxon>
    </lineage>
</organism>
<comment type="caution">
    <text evidence="1">The sequence shown here is derived from an EMBL/GenBank/DDBJ whole genome shotgun (WGS) entry which is preliminary data.</text>
</comment>
<sequence>NLFNIGTSKRKSLDMKNVSKQGRNLKTMPMFEEGNIDDEFNDLNDMVDKAMKNVE</sequence>
<dbReference type="EMBL" id="BKCJ011387284">
    <property type="protein sequence ID" value="GFD28635.1"/>
    <property type="molecule type" value="Genomic_DNA"/>
</dbReference>
<evidence type="ECO:0000313" key="1">
    <source>
        <dbReference type="EMBL" id="GFD28635.1"/>
    </source>
</evidence>
<dbReference type="AlphaFoldDB" id="A0A699V067"/>
<accession>A0A699V067</accession>
<reference evidence="1" key="1">
    <citation type="journal article" date="2019" name="Sci. Rep.">
        <title>Draft genome of Tanacetum cinerariifolium, the natural source of mosquito coil.</title>
        <authorList>
            <person name="Yamashiro T."/>
            <person name="Shiraishi A."/>
            <person name="Satake H."/>
            <person name="Nakayama K."/>
        </authorList>
    </citation>
    <scope>NUCLEOTIDE SEQUENCE</scope>
</reference>
<feature type="non-terminal residue" evidence="1">
    <location>
        <position position="1"/>
    </location>
</feature>
<name>A0A699V067_TANCI</name>
<gene>
    <name evidence="1" type="ORF">Tci_900604</name>
</gene>